<evidence type="ECO:0000256" key="1">
    <source>
        <dbReference type="ARBA" id="ARBA00004123"/>
    </source>
</evidence>
<feature type="compositionally biased region" description="Polar residues" evidence="11">
    <location>
        <begin position="614"/>
        <end position="633"/>
    </location>
</feature>
<dbReference type="GO" id="GO:0008270">
    <property type="term" value="F:zinc ion binding"/>
    <property type="evidence" value="ECO:0007669"/>
    <property type="project" value="UniProtKB-KW"/>
</dbReference>
<dbReference type="EMBL" id="LRBV02000010">
    <property type="status" value="NOT_ANNOTATED_CDS"/>
    <property type="molecule type" value="Genomic_DNA"/>
</dbReference>
<evidence type="ECO:0000256" key="5">
    <source>
        <dbReference type="ARBA" id="ARBA00022833"/>
    </source>
</evidence>
<dbReference type="InterPro" id="IPR025525">
    <property type="entry name" value="hAT-like_transposase_RNase-H"/>
</dbReference>
<comment type="subcellular location">
    <subcellularLocation>
        <location evidence="1">Nucleus</location>
    </subcellularLocation>
</comment>
<reference evidence="13" key="2">
    <citation type="submission" date="2021-01" db="UniProtKB">
        <authorList>
            <consortium name="EnsemblPlants"/>
        </authorList>
    </citation>
    <scope>IDENTIFICATION</scope>
</reference>
<dbReference type="InterPro" id="IPR008906">
    <property type="entry name" value="HATC_C_dom"/>
</dbReference>
<keyword evidence="5" id="KW-0862">Zinc</keyword>
<comment type="subunit">
    <text evidence="2">Homodimer.</text>
</comment>
<dbReference type="SUPFAM" id="SSF53098">
    <property type="entry name" value="Ribonuclease H-like"/>
    <property type="match status" value="1"/>
</dbReference>
<proteinExistence type="predicted"/>
<dbReference type="InterPro" id="IPR012337">
    <property type="entry name" value="RNaseH-like_sf"/>
</dbReference>
<evidence type="ECO:0000256" key="9">
    <source>
        <dbReference type="ARBA" id="ARBA00023242"/>
    </source>
</evidence>
<dbReference type="InterPro" id="IPR003656">
    <property type="entry name" value="Znf_BED"/>
</dbReference>
<evidence type="ECO:0000256" key="8">
    <source>
        <dbReference type="ARBA" id="ARBA00023163"/>
    </source>
</evidence>
<evidence type="ECO:0000256" key="6">
    <source>
        <dbReference type="ARBA" id="ARBA00023015"/>
    </source>
</evidence>
<evidence type="ECO:0000259" key="12">
    <source>
        <dbReference type="PROSITE" id="PS50808"/>
    </source>
</evidence>
<organism evidence="13 14">
    <name type="scientific">Quercus lobata</name>
    <name type="common">Valley oak</name>
    <dbReference type="NCBI Taxonomy" id="97700"/>
    <lineage>
        <taxon>Eukaryota</taxon>
        <taxon>Viridiplantae</taxon>
        <taxon>Streptophyta</taxon>
        <taxon>Embryophyta</taxon>
        <taxon>Tracheophyta</taxon>
        <taxon>Spermatophyta</taxon>
        <taxon>Magnoliopsida</taxon>
        <taxon>eudicotyledons</taxon>
        <taxon>Gunneridae</taxon>
        <taxon>Pentapetalae</taxon>
        <taxon>rosids</taxon>
        <taxon>fabids</taxon>
        <taxon>Fagales</taxon>
        <taxon>Fagaceae</taxon>
        <taxon>Quercus</taxon>
    </lineage>
</organism>
<reference evidence="13 14" key="1">
    <citation type="journal article" date="2016" name="G3 (Bethesda)">
        <title>First Draft Assembly and Annotation of the Genome of a California Endemic Oak Quercus lobata Nee (Fagaceae).</title>
        <authorList>
            <person name="Sork V.L."/>
            <person name="Fitz-Gibbon S.T."/>
            <person name="Puiu D."/>
            <person name="Crepeau M."/>
            <person name="Gugger P.F."/>
            <person name="Sherman R."/>
            <person name="Stevens K."/>
            <person name="Langley C.H."/>
            <person name="Pellegrini M."/>
            <person name="Salzberg S.L."/>
        </authorList>
    </citation>
    <scope>NUCLEOTIDE SEQUENCE [LARGE SCALE GENOMIC DNA]</scope>
    <source>
        <strain evidence="13 14">cv. SW786</strain>
    </source>
</reference>
<evidence type="ECO:0000256" key="10">
    <source>
        <dbReference type="PROSITE-ProRule" id="PRU00027"/>
    </source>
</evidence>
<dbReference type="EnsemblPlants" id="QL10p051953:mrna">
    <property type="protein sequence ID" value="QL10p051953:mrna"/>
    <property type="gene ID" value="QL10p051953"/>
</dbReference>
<dbReference type="PROSITE" id="PS50808">
    <property type="entry name" value="ZF_BED"/>
    <property type="match status" value="1"/>
</dbReference>
<keyword evidence="3" id="KW-0479">Metal-binding</keyword>
<evidence type="ECO:0000256" key="7">
    <source>
        <dbReference type="ARBA" id="ARBA00023125"/>
    </source>
</evidence>
<dbReference type="PANTHER" id="PTHR46481:SF11">
    <property type="entry name" value="ZINC FINGER BED DOMAIN-CONTAINING PROTEIN RICESLEEPER 2-LIKE"/>
    <property type="match status" value="1"/>
</dbReference>
<dbReference type="GO" id="GO:0046983">
    <property type="term" value="F:protein dimerization activity"/>
    <property type="evidence" value="ECO:0007669"/>
    <property type="project" value="InterPro"/>
</dbReference>
<name>A0A7N2MTB6_QUELO</name>
<dbReference type="SUPFAM" id="SSF57667">
    <property type="entry name" value="beta-beta-alpha zinc fingers"/>
    <property type="match status" value="1"/>
</dbReference>
<dbReference type="SUPFAM" id="SSF140996">
    <property type="entry name" value="Hermes dimerisation domain"/>
    <property type="match status" value="1"/>
</dbReference>
<protein>
    <recommendedName>
        <fullName evidence="12">BED-type domain-containing protein</fullName>
    </recommendedName>
</protein>
<keyword evidence="9" id="KW-0539">Nucleus</keyword>
<accession>A0A7N2MTB6</accession>
<dbReference type="OMA" id="MYLEINI"/>
<dbReference type="Pfam" id="PF14372">
    <property type="entry name" value="hAT-like_RNase-H"/>
    <property type="match status" value="1"/>
</dbReference>
<dbReference type="InParanoid" id="A0A7N2MTB6"/>
<dbReference type="InterPro" id="IPR052035">
    <property type="entry name" value="ZnF_BED_domain_contain"/>
</dbReference>
<evidence type="ECO:0000313" key="14">
    <source>
        <dbReference type="Proteomes" id="UP000594261"/>
    </source>
</evidence>
<dbReference type="InterPro" id="IPR036236">
    <property type="entry name" value="Znf_C2H2_sf"/>
</dbReference>
<evidence type="ECO:0000256" key="3">
    <source>
        <dbReference type="ARBA" id="ARBA00022723"/>
    </source>
</evidence>
<evidence type="ECO:0000256" key="4">
    <source>
        <dbReference type="ARBA" id="ARBA00022771"/>
    </source>
</evidence>
<evidence type="ECO:0000313" key="13">
    <source>
        <dbReference type="EnsemblPlants" id="QL10p051953:mrna"/>
    </source>
</evidence>
<dbReference type="GO" id="GO:0003677">
    <property type="term" value="F:DNA binding"/>
    <property type="evidence" value="ECO:0007669"/>
    <property type="project" value="UniProtKB-KW"/>
</dbReference>
<feature type="region of interest" description="Disordered" evidence="11">
    <location>
        <begin position="599"/>
        <end position="633"/>
    </location>
</feature>
<keyword evidence="6" id="KW-0805">Transcription regulation</keyword>
<keyword evidence="7" id="KW-0238">DNA-binding</keyword>
<dbReference type="Pfam" id="PF05699">
    <property type="entry name" value="Dimer_Tnp_hAT"/>
    <property type="match status" value="1"/>
</dbReference>
<evidence type="ECO:0000256" key="2">
    <source>
        <dbReference type="ARBA" id="ARBA00011738"/>
    </source>
</evidence>
<keyword evidence="4 10" id="KW-0863">Zinc-finger</keyword>
<dbReference type="Pfam" id="PF02892">
    <property type="entry name" value="zf-BED"/>
    <property type="match status" value="1"/>
</dbReference>
<keyword evidence="14" id="KW-1185">Reference proteome</keyword>
<dbReference type="GO" id="GO:0005634">
    <property type="term" value="C:nucleus"/>
    <property type="evidence" value="ECO:0007669"/>
    <property type="project" value="UniProtKB-SubCell"/>
</dbReference>
<feature type="domain" description="BED-type" evidence="12">
    <location>
        <begin position="16"/>
        <end position="79"/>
    </location>
</feature>
<keyword evidence="8" id="KW-0804">Transcription</keyword>
<dbReference type="Gramene" id="QL10p051953:mrna">
    <property type="protein sequence ID" value="QL10p051953:mrna"/>
    <property type="gene ID" value="QL10p051953"/>
</dbReference>
<sequence length="633" mass="72919">MQRPENSAAPPSKQRRLTSKIWNDFDRVETDGEHRAICKHCQRDFSGSSKSGTTHLKNHLKRCSAIKSEESCKEMISPSQTGDLKYPIVIDRNSVFDEEKSSLDVVRMIIKHGYPLNMIEHERFSIFVENLQPRFKLPSRDTLKAGILRVYGEEKEKLRKYFEMLSCCFHLILSFLTCHGKKNRYCCFTLQFSEDGLKLKKKILALKSLENNHTGETLCETVKGLLLEWKINKKLCTVTVEHSSSNNNMVHNLITWLDHQGYPPHKRKLFHIPCITHIINLLVEDGLDEIVHILHKIRKAIKYLSETANGAQKFQEVDLTSQRWDSVFFMLQSALKYKEIFPYQQSGATDFPINISMEEWESAKAILECLTFFYGVVQRFLGSKCFITNLYFCDICNISKFLLNWQKSKQALICSIANKMRVRFDSYCIHFTRVSAIAAVFDPRTKLDLVLYSLKDAYGEGTKICSTIKDDIVQIFDGYAEDFSSQPLYSSSYGNNDFDVLRKWYKSKRDSQRAELNQYLQEPLVTNRELDILGWWHTNGKKFPTLWRMARDILAIPMSTSISNSAFYIEPMTINSIFNGLDPDIIEASTCGGDWLDNPIRITPNKDNDHSPEPTYSPSVFAGTSSSLETQEA</sequence>
<dbReference type="AlphaFoldDB" id="A0A7N2MTB6"/>
<evidence type="ECO:0000256" key="11">
    <source>
        <dbReference type="SAM" id="MobiDB-lite"/>
    </source>
</evidence>
<dbReference type="SMART" id="SM00614">
    <property type="entry name" value="ZnF_BED"/>
    <property type="match status" value="1"/>
</dbReference>
<dbReference type="Proteomes" id="UP000594261">
    <property type="component" value="Chromosome 10"/>
</dbReference>
<dbReference type="PANTHER" id="PTHR46481">
    <property type="entry name" value="ZINC FINGER BED DOMAIN-CONTAINING PROTEIN 4"/>
    <property type="match status" value="1"/>
</dbReference>